<dbReference type="EMBL" id="CAKXAJ010025259">
    <property type="protein sequence ID" value="CAH2237340.1"/>
    <property type="molecule type" value="Genomic_DNA"/>
</dbReference>
<evidence type="ECO:0000313" key="2">
    <source>
        <dbReference type="Proteomes" id="UP000838756"/>
    </source>
</evidence>
<name>A0A8S4RHX8_9NEOP</name>
<dbReference type="AlphaFoldDB" id="A0A8S4RHX8"/>
<protein>
    <submittedName>
        <fullName evidence="1">Jg3548 protein</fullName>
    </submittedName>
</protein>
<proteinExistence type="predicted"/>
<reference evidence="1" key="1">
    <citation type="submission" date="2022-03" db="EMBL/GenBank/DDBJ databases">
        <authorList>
            <person name="Lindestad O."/>
        </authorList>
    </citation>
    <scope>NUCLEOTIDE SEQUENCE</scope>
</reference>
<keyword evidence="2" id="KW-1185">Reference proteome</keyword>
<dbReference type="Proteomes" id="UP000838756">
    <property type="component" value="Unassembled WGS sequence"/>
</dbReference>
<organism evidence="1 2">
    <name type="scientific">Pararge aegeria aegeria</name>
    <dbReference type="NCBI Taxonomy" id="348720"/>
    <lineage>
        <taxon>Eukaryota</taxon>
        <taxon>Metazoa</taxon>
        <taxon>Ecdysozoa</taxon>
        <taxon>Arthropoda</taxon>
        <taxon>Hexapoda</taxon>
        <taxon>Insecta</taxon>
        <taxon>Pterygota</taxon>
        <taxon>Neoptera</taxon>
        <taxon>Endopterygota</taxon>
        <taxon>Lepidoptera</taxon>
        <taxon>Glossata</taxon>
        <taxon>Ditrysia</taxon>
        <taxon>Papilionoidea</taxon>
        <taxon>Nymphalidae</taxon>
        <taxon>Satyrinae</taxon>
        <taxon>Satyrini</taxon>
        <taxon>Parargina</taxon>
        <taxon>Pararge</taxon>
    </lineage>
</organism>
<sequence>MVWHKGLLSKIKQLLLHSLFLTLASYFKDRFFQVKHQEAFTAALLVCPKSLFWVQYYTTSSHVISLTYHMSLLQLLQTMLRSYLAAKMRSKQVI</sequence>
<comment type="caution">
    <text evidence="1">The sequence shown here is derived from an EMBL/GenBank/DDBJ whole genome shotgun (WGS) entry which is preliminary data.</text>
</comment>
<gene>
    <name evidence="1" type="primary">jg3548</name>
    <name evidence="1" type="ORF">PAEG_LOCUS14633</name>
</gene>
<evidence type="ECO:0000313" key="1">
    <source>
        <dbReference type="EMBL" id="CAH2237340.1"/>
    </source>
</evidence>
<accession>A0A8S4RHX8</accession>